<evidence type="ECO:0008006" key="4">
    <source>
        <dbReference type="Google" id="ProtNLM"/>
    </source>
</evidence>
<dbReference type="EMBL" id="KI925463">
    <property type="protein sequence ID" value="ETW77239.1"/>
    <property type="molecule type" value="Genomic_DNA"/>
</dbReference>
<accession>W4JUS3</accession>
<dbReference type="RefSeq" id="XP_009550775.1">
    <property type="nucleotide sequence ID" value="XM_009552480.1"/>
</dbReference>
<dbReference type="KEGG" id="hir:HETIRDRAFT_411524"/>
<evidence type="ECO:0000256" key="1">
    <source>
        <dbReference type="SAM" id="SignalP"/>
    </source>
</evidence>
<evidence type="ECO:0000313" key="2">
    <source>
        <dbReference type="EMBL" id="ETW77239.1"/>
    </source>
</evidence>
<dbReference type="OrthoDB" id="2587912at2759"/>
<dbReference type="GeneID" id="20672957"/>
<protein>
    <recommendedName>
        <fullName evidence="4">F-box domain-containing protein</fullName>
    </recommendedName>
</protein>
<keyword evidence="1" id="KW-0732">Signal</keyword>
<evidence type="ECO:0000313" key="3">
    <source>
        <dbReference type="Proteomes" id="UP000030671"/>
    </source>
</evidence>
<keyword evidence="3" id="KW-1185">Reference proteome</keyword>
<dbReference type="AlphaFoldDB" id="W4JUS3"/>
<reference evidence="2 3" key="1">
    <citation type="journal article" date="2012" name="New Phytol.">
        <title>Insight into trade-off between wood decay and parasitism from the genome of a fungal forest pathogen.</title>
        <authorList>
            <person name="Olson A."/>
            <person name="Aerts A."/>
            <person name="Asiegbu F."/>
            <person name="Belbahri L."/>
            <person name="Bouzid O."/>
            <person name="Broberg A."/>
            <person name="Canback B."/>
            <person name="Coutinho P.M."/>
            <person name="Cullen D."/>
            <person name="Dalman K."/>
            <person name="Deflorio G."/>
            <person name="van Diepen L.T."/>
            <person name="Dunand C."/>
            <person name="Duplessis S."/>
            <person name="Durling M."/>
            <person name="Gonthier P."/>
            <person name="Grimwood J."/>
            <person name="Fossdal C.G."/>
            <person name="Hansson D."/>
            <person name="Henrissat B."/>
            <person name="Hietala A."/>
            <person name="Himmelstrand K."/>
            <person name="Hoffmeister D."/>
            <person name="Hogberg N."/>
            <person name="James T.Y."/>
            <person name="Karlsson M."/>
            <person name="Kohler A."/>
            <person name="Kues U."/>
            <person name="Lee Y.H."/>
            <person name="Lin Y.C."/>
            <person name="Lind M."/>
            <person name="Lindquist E."/>
            <person name="Lombard V."/>
            <person name="Lucas S."/>
            <person name="Lunden K."/>
            <person name="Morin E."/>
            <person name="Murat C."/>
            <person name="Park J."/>
            <person name="Raffaello T."/>
            <person name="Rouze P."/>
            <person name="Salamov A."/>
            <person name="Schmutz J."/>
            <person name="Solheim H."/>
            <person name="Stahlberg J."/>
            <person name="Velez H."/>
            <person name="de Vries R.P."/>
            <person name="Wiebenga A."/>
            <person name="Woodward S."/>
            <person name="Yakovlev I."/>
            <person name="Garbelotto M."/>
            <person name="Martin F."/>
            <person name="Grigoriev I.V."/>
            <person name="Stenlid J."/>
        </authorList>
    </citation>
    <scope>NUCLEOTIDE SEQUENCE [LARGE SCALE GENOMIC DNA]</scope>
    <source>
        <strain evidence="2 3">TC 32-1</strain>
    </source>
</reference>
<feature type="signal peptide" evidence="1">
    <location>
        <begin position="1"/>
        <end position="21"/>
    </location>
</feature>
<dbReference type="HOGENOM" id="CLU_079147_0_0_1"/>
<gene>
    <name evidence="2" type="ORF">HETIRDRAFT_411524</name>
</gene>
<name>W4JUS3_HETIT</name>
<organism evidence="2 3">
    <name type="scientific">Heterobasidion irregulare (strain TC 32-1)</name>
    <dbReference type="NCBI Taxonomy" id="747525"/>
    <lineage>
        <taxon>Eukaryota</taxon>
        <taxon>Fungi</taxon>
        <taxon>Dikarya</taxon>
        <taxon>Basidiomycota</taxon>
        <taxon>Agaricomycotina</taxon>
        <taxon>Agaricomycetes</taxon>
        <taxon>Russulales</taxon>
        <taxon>Bondarzewiaceae</taxon>
        <taxon>Heterobasidion</taxon>
        <taxon>Heterobasidion annosum species complex</taxon>
    </lineage>
</organism>
<dbReference type="InParanoid" id="W4JUS3"/>
<proteinExistence type="predicted"/>
<sequence length="327" mass="36051">MCTLLSLPIELLLHILQLSLFGNPEPSNVLRLNRYISKLATDILYTSPHLISVESLRKFPECPKKRPRALVVDLAGGEVGGGAFRLMCRVFESCLRAPWTRGVEEQHEGCEDSANETLPLESLRLCLHSTNSPIVDDVSLAALSLVNPKIFLWTGPDPAHHFSTAIVPAAFDSLVLHFPLWSSLRVLHLANVAFSPTFSASTLIPPIPTLETIHIGQATILPITPLAALLFHTDARSLSAVQLVDCYVESIWGPRIRRRDIERAAVDLATEDFGHRCEDKHTSAYDESCTAAKAQQAVQRVRCIVRCEVLTERIIGGDRVEGSAILE</sequence>
<dbReference type="Proteomes" id="UP000030671">
    <property type="component" value="Unassembled WGS sequence"/>
</dbReference>
<dbReference type="eggNOG" id="ENOG502SRE3">
    <property type="taxonomic scope" value="Eukaryota"/>
</dbReference>
<feature type="chain" id="PRO_5004844083" description="F-box domain-containing protein" evidence="1">
    <location>
        <begin position="22"/>
        <end position="327"/>
    </location>
</feature>